<dbReference type="RefSeq" id="WP_167185808.1">
    <property type="nucleotide sequence ID" value="NZ_JAAONZ010000006.1"/>
</dbReference>
<organism evidence="1 2">
    <name type="scientific">Pseudomaricurvus hydrocarbonicus</name>
    <dbReference type="NCBI Taxonomy" id="1470433"/>
    <lineage>
        <taxon>Bacteria</taxon>
        <taxon>Pseudomonadati</taxon>
        <taxon>Pseudomonadota</taxon>
        <taxon>Gammaproteobacteria</taxon>
        <taxon>Cellvibrionales</taxon>
        <taxon>Cellvibrionaceae</taxon>
        <taxon>Pseudomaricurvus</taxon>
    </lineage>
</organism>
<protein>
    <recommendedName>
        <fullName evidence="3">Abortive phage resistance protein AbiGi, antitoxin</fullName>
    </recommendedName>
</protein>
<dbReference type="AlphaFoldDB" id="A0A9E5MMB8"/>
<evidence type="ECO:0000313" key="1">
    <source>
        <dbReference type="EMBL" id="NHO65930.1"/>
    </source>
</evidence>
<sequence>MPAKSHTLFHFTRSSGTLKSILKNGFWPRYCLEDIKWIEDEDNEFVAYPMVCFCDIPLSRVEEHVGFYGEFGLGLTKEWALKNGMTPVHYISQTSELPKSYNTLVDLLGESDKKDQGWEVLRFMLAHTKPLEGRMSVSGELINKEFHQESEWRYIARNENIHDTIVGNDYKTQEFIEGRNNETKRFCMLKFLPSDIKYIFVRNDSDIPEIIKFIQSELGGYPLNDVLLLISRVTSLESIRNDV</sequence>
<dbReference type="Proteomes" id="UP000787472">
    <property type="component" value="Unassembled WGS sequence"/>
</dbReference>
<keyword evidence="2" id="KW-1185">Reference proteome</keyword>
<reference evidence="1" key="1">
    <citation type="submission" date="2020-03" db="EMBL/GenBank/DDBJ databases">
        <authorList>
            <person name="Guo F."/>
        </authorList>
    </citation>
    <scope>NUCLEOTIDE SEQUENCE</scope>
    <source>
        <strain evidence="1">JCM 30134</strain>
    </source>
</reference>
<dbReference type="Pfam" id="PF10899">
    <property type="entry name" value="AbiGi"/>
    <property type="match status" value="1"/>
</dbReference>
<comment type="caution">
    <text evidence="1">The sequence shown here is derived from an EMBL/GenBank/DDBJ whole genome shotgun (WGS) entry which is preliminary data.</text>
</comment>
<proteinExistence type="predicted"/>
<dbReference type="InterPro" id="IPR021223">
    <property type="entry name" value="AbiGi"/>
</dbReference>
<evidence type="ECO:0000313" key="2">
    <source>
        <dbReference type="Proteomes" id="UP000787472"/>
    </source>
</evidence>
<dbReference type="EMBL" id="JAAONZ010000006">
    <property type="protein sequence ID" value="NHO65930.1"/>
    <property type="molecule type" value="Genomic_DNA"/>
</dbReference>
<gene>
    <name evidence="1" type="ORF">G8770_10290</name>
</gene>
<evidence type="ECO:0008006" key="3">
    <source>
        <dbReference type="Google" id="ProtNLM"/>
    </source>
</evidence>
<name>A0A9E5MMB8_9GAMM</name>
<accession>A0A9E5MMB8</accession>